<comment type="subcellular location">
    <subcellularLocation>
        <location evidence="1">Cell envelope</location>
    </subcellularLocation>
</comment>
<dbReference type="PANTHER" id="PTHR42852:SF6">
    <property type="entry name" value="THIOL:DISULFIDE INTERCHANGE PROTEIN DSBE"/>
    <property type="match status" value="1"/>
</dbReference>
<keyword evidence="2" id="KW-0201">Cytochrome c-type biogenesis</keyword>
<dbReference type="EMBL" id="CP048113">
    <property type="protein sequence ID" value="QHS58802.1"/>
    <property type="molecule type" value="Genomic_DNA"/>
</dbReference>
<dbReference type="InterPro" id="IPR050553">
    <property type="entry name" value="Thioredoxin_ResA/DsbE_sf"/>
</dbReference>
<protein>
    <submittedName>
        <fullName evidence="7">TlpA family protein disulfide reductase</fullName>
    </submittedName>
</protein>
<evidence type="ECO:0000313" key="8">
    <source>
        <dbReference type="Proteomes" id="UP000476411"/>
    </source>
</evidence>
<dbReference type="KEGG" id="chih:GWR21_04035"/>
<evidence type="ECO:0000256" key="2">
    <source>
        <dbReference type="ARBA" id="ARBA00022748"/>
    </source>
</evidence>
<reference evidence="7 8" key="1">
    <citation type="submission" date="2020-01" db="EMBL/GenBank/DDBJ databases">
        <title>Complete genome sequence of Chitinophaga sp. H33E-04 isolated from quinoa roots.</title>
        <authorList>
            <person name="Weon H.-Y."/>
            <person name="Lee S.A."/>
        </authorList>
    </citation>
    <scope>NUCLEOTIDE SEQUENCE [LARGE SCALE GENOMIC DNA]</scope>
    <source>
        <strain evidence="7 8">H33E-04</strain>
    </source>
</reference>
<dbReference type="InterPro" id="IPR012336">
    <property type="entry name" value="Thioredoxin-like_fold"/>
</dbReference>
<proteinExistence type="predicted"/>
<dbReference type="PANTHER" id="PTHR42852">
    <property type="entry name" value="THIOL:DISULFIDE INTERCHANGE PROTEIN DSBE"/>
    <property type="match status" value="1"/>
</dbReference>
<name>A0A6B9Z955_9BACT</name>
<feature type="domain" description="Thioredoxin" evidence="6">
    <location>
        <begin position="374"/>
        <end position="533"/>
    </location>
</feature>
<feature type="signal peptide" evidence="5">
    <location>
        <begin position="1"/>
        <end position="19"/>
    </location>
</feature>
<evidence type="ECO:0000256" key="4">
    <source>
        <dbReference type="ARBA" id="ARBA00023284"/>
    </source>
</evidence>
<dbReference type="GO" id="GO:0017004">
    <property type="term" value="P:cytochrome complex assembly"/>
    <property type="evidence" value="ECO:0007669"/>
    <property type="project" value="UniProtKB-KW"/>
</dbReference>
<dbReference type="Gene3D" id="3.40.30.10">
    <property type="entry name" value="Glutaredoxin"/>
    <property type="match status" value="1"/>
</dbReference>
<dbReference type="GO" id="GO:0030313">
    <property type="term" value="C:cell envelope"/>
    <property type="evidence" value="ECO:0007669"/>
    <property type="project" value="UniProtKB-SubCell"/>
</dbReference>
<dbReference type="Proteomes" id="UP000476411">
    <property type="component" value="Chromosome"/>
</dbReference>
<gene>
    <name evidence="7" type="ORF">GWR21_04035</name>
</gene>
<dbReference type="InterPro" id="IPR013766">
    <property type="entry name" value="Thioredoxin_domain"/>
</dbReference>
<dbReference type="InterPro" id="IPR036249">
    <property type="entry name" value="Thioredoxin-like_sf"/>
</dbReference>
<dbReference type="AlphaFoldDB" id="A0A6B9Z955"/>
<keyword evidence="5" id="KW-0732">Signal</keyword>
<keyword evidence="3" id="KW-1015">Disulfide bond</keyword>
<dbReference type="CDD" id="cd02966">
    <property type="entry name" value="TlpA_like_family"/>
    <property type="match status" value="1"/>
</dbReference>
<feature type="chain" id="PRO_5025554172" evidence="5">
    <location>
        <begin position="20"/>
        <end position="533"/>
    </location>
</feature>
<evidence type="ECO:0000259" key="6">
    <source>
        <dbReference type="PROSITE" id="PS51352"/>
    </source>
</evidence>
<dbReference type="RefSeq" id="WP_162330505.1">
    <property type="nucleotide sequence ID" value="NZ_CP048113.1"/>
</dbReference>
<sequence length="533" mass="61129">MKKIITFVYLLFTTFMAGAQTTLTSYTGTIRGYNSNMGFSTGQVIVNNVITGVHDNYLITIQSDGSFSASFPLTHTQECFIMLPFYNTTVYFEAGKRIIQHFDITDSGQVNAVFKGDCATINNALNELRPISTFFDWDAVDNDIFQLQPAAYKAYFLKMMDRRLAAIDSVVHLRKLNTRAGRLAKLQVTYSIMSTLMNYAFERESSYRRKMNISFNDRKQILEEIKTDSSYYDFLQSLSYNDPNNMVSYGYFEFITRLMHIPPVEEEAQRTSILAANEIIARAARDTSYKGLNELKKAFEEIRNGRSTIAGTLEKARPVVLKRLIRKDISLELDLIYLHSIGSRLHMQKDTLSKVDIQKIKSDIKNKVLITDIAALNDQVKKSIWEARNADSKQYIRLAADLKTDSTYKAIFEQYKGKVVFVDFWATWCSPCIQGIKRMAPLKDELAADSNVVFLYITDQTSPEQVYQTIMPGIKGVHYRITNDQFNYLSTIFRMNGRPHYAIIGKKGIPVHTHFVWTDPAQIKKELQLLEIE</sequence>
<dbReference type="PROSITE" id="PS51352">
    <property type="entry name" value="THIOREDOXIN_2"/>
    <property type="match status" value="1"/>
</dbReference>
<keyword evidence="4" id="KW-0676">Redox-active center</keyword>
<dbReference type="Pfam" id="PF13905">
    <property type="entry name" value="Thioredoxin_8"/>
    <property type="match status" value="1"/>
</dbReference>
<evidence type="ECO:0000256" key="5">
    <source>
        <dbReference type="SAM" id="SignalP"/>
    </source>
</evidence>
<organism evidence="7 8">
    <name type="scientific">Chitinophaga agri</name>
    <dbReference type="NCBI Taxonomy" id="2703787"/>
    <lineage>
        <taxon>Bacteria</taxon>
        <taxon>Pseudomonadati</taxon>
        <taxon>Bacteroidota</taxon>
        <taxon>Chitinophagia</taxon>
        <taxon>Chitinophagales</taxon>
        <taxon>Chitinophagaceae</taxon>
        <taxon>Chitinophaga</taxon>
    </lineage>
</organism>
<keyword evidence="8" id="KW-1185">Reference proteome</keyword>
<dbReference type="SUPFAM" id="SSF52833">
    <property type="entry name" value="Thioredoxin-like"/>
    <property type="match status" value="1"/>
</dbReference>
<accession>A0A6B9Z955</accession>
<evidence type="ECO:0000256" key="1">
    <source>
        <dbReference type="ARBA" id="ARBA00004196"/>
    </source>
</evidence>
<evidence type="ECO:0000313" key="7">
    <source>
        <dbReference type="EMBL" id="QHS58802.1"/>
    </source>
</evidence>
<evidence type="ECO:0000256" key="3">
    <source>
        <dbReference type="ARBA" id="ARBA00023157"/>
    </source>
</evidence>